<keyword evidence="3" id="KW-0833">Ubl conjugation pathway</keyword>
<dbReference type="PANTHER" id="PTHR12696">
    <property type="entry name" value="TIP120"/>
    <property type="match status" value="1"/>
</dbReference>
<accession>A0A1W0XCB2</accession>
<dbReference type="AlphaFoldDB" id="A0A1W0XCB2"/>
<evidence type="ECO:0000313" key="5">
    <source>
        <dbReference type="EMBL" id="OQV25143.1"/>
    </source>
</evidence>
<sequence length="1239" mass="137842">MATQTYTITTLLEKLSSPDKDFRYMAANDLINELQKESLQLDDETEKKVVSGVLKALDDKNGEVQNLAVKCLGPLIRRARDPSAETIVDKLCLNTMTCDKDHVQLRDISSMALKTVFQELPNTNQILVGNLAKRVTGKLHPFISKENVPEVSIHLEILEIIGMLLQKHGNHLTSHHAGLMDAFFPLLKNARPAVRKRAITALSNLVNVCPEELFDTLIKRVLGELTHSANMADAKTVVQFLEGISRAAGRQFGKHLNQFIGYVLELVKKDDDELRENVFHTLETFLQKCHTDVTPYVPQIVEDQTKRTTLLRRTMRVSSVMTRTLAGRCGRGAVKCLEAVVTTRREWILDSLRRISPALISRFNDREDTVRVDVVTAFLSLLQQTDHTLGDLRRKSDFVDQHDPRAGVAEALKEQLPALIQALKRLLVNKSIKSRQASLQLLGRLVQVLPGSLNDHFAVLVPGIEFCLTDKTSVSNIKLDALYFVQNTIATHSAELFARQAGPLIKVLMRCVADNFYKVIAESLRAVEQLVAILRPVDRPALLDISPFVPELYPGVLTRFRDPALDQEIKEQAVSCMGQLFFSLGDHLRDELKQCLPVFVDRLKNEPTRLSTMKALVKVTSSPLRNDVSPVLADLLTLSTGFLRKNLRNLRLATLELIGALSRDYGQGIGAPVMSNIIKELPALIQESDLTIAQVALHVIVAAGNTHAAAIREHKEPIVARIVEISRSPVMQGSTLTAVVEAIKILAVIGSKDDTDLKPTVLIKRFLQPVYENTLNSQNIPEVVFSATHRQGFFGTAKCVAALALASGTDAAVVAACITDILTKDSSENVKMISLAVIAEIGYYSDLSSQPKLQEAFHFVFENGKDDSKTFAAMALGKICGGNVRKFVPNIIAELENESQKQYVILNALKELIHLVPSERISIEGIAPFVDRMWNSLLKRAGSVEEGYRNLLGECLGKLTALEPVRFVPLLIDVLQKTPAVQVRCTMITAIKFTVSDERRAIDPVLKDAIGVFLGFLNDPDLTVRRTALTLFNCVAHNKPVLLKDKLNVLLPLVYKETCIKEELIREVEMGPFKHEVDDGLDCRKAAYECLYTLLDSCLDQLNIFEFMDYVSRGLTDHYDIKTLCFLFIRRLVQSAPLSVTQRVDQFVVEIVKLLQSKAKPNAVKQEHEKNDELKRAALRAVHSLTLLPESDKSRSIAEVMGTIKAVPDLAAMWEHVKNELTLTAVATHAQGDVPMDTN</sequence>
<organism evidence="5 6">
    <name type="scientific">Hypsibius exemplaris</name>
    <name type="common">Freshwater tardigrade</name>
    <dbReference type="NCBI Taxonomy" id="2072580"/>
    <lineage>
        <taxon>Eukaryota</taxon>
        <taxon>Metazoa</taxon>
        <taxon>Ecdysozoa</taxon>
        <taxon>Tardigrada</taxon>
        <taxon>Eutardigrada</taxon>
        <taxon>Parachela</taxon>
        <taxon>Hypsibioidea</taxon>
        <taxon>Hypsibiidae</taxon>
        <taxon>Hypsibius</taxon>
    </lineage>
</organism>
<evidence type="ECO:0000259" key="4">
    <source>
        <dbReference type="Pfam" id="PF08623"/>
    </source>
</evidence>
<evidence type="ECO:0000313" key="6">
    <source>
        <dbReference type="Proteomes" id="UP000192578"/>
    </source>
</evidence>
<dbReference type="Gene3D" id="1.25.10.10">
    <property type="entry name" value="Leucine-rich Repeat Variant"/>
    <property type="match status" value="1"/>
</dbReference>
<dbReference type="EMBL" id="MTYJ01000003">
    <property type="protein sequence ID" value="OQV25143.1"/>
    <property type="molecule type" value="Genomic_DNA"/>
</dbReference>
<dbReference type="InterPro" id="IPR011989">
    <property type="entry name" value="ARM-like"/>
</dbReference>
<proteinExistence type="inferred from homology"/>
<feature type="domain" description="TATA-binding protein interacting (TIP20)" evidence="4">
    <location>
        <begin position="1042"/>
        <end position="1204"/>
    </location>
</feature>
<name>A0A1W0XCB2_HYPEX</name>
<dbReference type="InterPro" id="IPR039852">
    <property type="entry name" value="CAND1/CAND2"/>
</dbReference>
<protein>
    <submittedName>
        <fullName evidence="5">Cullin-associated NEDD8-dissociated protein 1</fullName>
    </submittedName>
</protein>
<dbReference type="InterPro" id="IPR016024">
    <property type="entry name" value="ARM-type_fold"/>
</dbReference>
<reference evidence="6" key="1">
    <citation type="submission" date="2017-01" db="EMBL/GenBank/DDBJ databases">
        <title>Comparative genomics of anhydrobiosis in the tardigrade Hypsibius dujardini.</title>
        <authorList>
            <person name="Yoshida Y."/>
            <person name="Koutsovoulos G."/>
            <person name="Laetsch D."/>
            <person name="Stevens L."/>
            <person name="Kumar S."/>
            <person name="Horikawa D."/>
            <person name="Ishino K."/>
            <person name="Komine S."/>
            <person name="Tomita M."/>
            <person name="Blaxter M."/>
            <person name="Arakawa K."/>
        </authorList>
    </citation>
    <scope>NUCLEOTIDE SEQUENCE [LARGE SCALE GENOMIC DNA]</scope>
    <source>
        <strain evidence="6">Z151</strain>
    </source>
</reference>
<dbReference type="OrthoDB" id="6260732at2759"/>
<keyword evidence="6" id="KW-1185">Reference proteome</keyword>
<gene>
    <name evidence="5" type="ORF">BV898_00833</name>
</gene>
<dbReference type="Proteomes" id="UP000192578">
    <property type="component" value="Unassembled WGS sequence"/>
</dbReference>
<comment type="similarity">
    <text evidence="1">Belongs to the CAND family.</text>
</comment>
<keyword evidence="2" id="KW-0677">Repeat</keyword>
<evidence type="ECO:0000256" key="3">
    <source>
        <dbReference type="ARBA" id="ARBA00022786"/>
    </source>
</evidence>
<dbReference type="SUPFAM" id="SSF48371">
    <property type="entry name" value="ARM repeat"/>
    <property type="match status" value="1"/>
</dbReference>
<evidence type="ECO:0000256" key="2">
    <source>
        <dbReference type="ARBA" id="ARBA00022737"/>
    </source>
</evidence>
<comment type="caution">
    <text evidence="5">The sequence shown here is derived from an EMBL/GenBank/DDBJ whole genome shotgun (WGS) entry which is preliminary data.</text>
</comment>
<evidence type="ECO:0000256" key="1">
    <source>
        <dbReference type="ARBA" id="ARBA00007657"/>
    </source>
</evidence>
<dbReference type="GO" id="GO:0010265">
    <property type="term" value="P:SCF complex assembly"/>
    <property type="evidence" value="ECO:0007669"/>
    <property type="project" value="InterPro"/>
</dbReference>
<dbReference type="Pfam" id="PF08623">
    <property type="entry name" value="TIP120"/>
    <property type="match status" value="1"/>
</dbReference>
<dbReference type="Pfam" id="PF25782">
    <property type="entry name" value="TPR_CAND1"/>
    <property type="match status" value="1"/>
</dbReference>
<dbReference type="InterPro" id="IPR013932">
    <property type="entry name" value="TATA-bd_TIP120"/>
</dbReference>